<sequence>MGHFSVSDRRLLTGTATVVVAAAIVTSSLLVASGSPSDASAGPDVRISELTNTGPAGSSDNFIEIANFGDEPADLDGWSIYRCAATGSRVYDAQVPKLDGVELAPGETFVIAHENSTVEHADVRYDVSLANAGFGAWIEDAERNLIDSVAVYAAPTDSECALDSTPLPNVLDAGRAQSYQRVDVTGDPAADFIRAERTPGSPNASVPDPGVQASDVLISELTNGGPGGSSDNFVEFANFGDEPVDISAWRLYRCAADGRRFPGTLQAEIPAGTVLASGEVFVAAHDVVDVPDDVPHVRYDASLANAGFGALLADAEGNVMDSVGVYEADGVHQPAVGSPCIHGAALPNRLDYGFDQTYQRFRNTGDNSADFVKATRSLGELVTPDPGQDADPEPVDTGVRISELVHSGPAGRSDNFFELANFGDEPVSLEGWTVHRCQADGRRNPSPQIPVIDDVTLDPGDTYLAVRSGSPLHDAGIYDAVYSTSFSDDGFGVIVYDADGRVADSAGVYDAIYSPCTQELSAMNILDFAGGDSIQRLQQTGNNSQDFVVAPRTPGELPADLRHPGDFTDDELAPVHVDPAPRPFPAQLGDAAADPESGSAELSAVAAHTSDDNVEVTFTGARRVPVNERAARIYSGVTDHAPPASRRIDGEELLRSAQVPDVGRDTVVSEAVDGFPFQRYELTTSADMGEDVEIAWSGRSTGTNELQMYAWNHRSHVWDLLAADGGVVGGEITLVGAADRADHVRGRRVDVLVMDGPAVREAFSDDDAEPNLAFKDPDEYDFAFGYMTDTQFLSEGYRSPFAEMNRWIVTNQDARNIAYTFHTGDIIQRWMNGTHSEARARNEYEFASRVMNIFERTGHPYGVTPGNHDDKWGREKEMFNEYFPASRFEDQPWFGGAWRDNDAQNHYDVMEIAGAKFLMVYLGYFAGDDAIDWAADVIAEYPDHNVIFATHEYIHADGTLSSPDTYRWTSLGQRYWDELILPNENVFMVLAGHFHGVALNIKRNVDGVDGRVVVEMMANYQNFERDGLRNAGFLRLLQVDLDAKRMAVNTYAPLHDEHNAWEYDPLDRYGDADDEFTIEVDLNDSYDKRVETDLIAVQEESVELGTVTAVAGEPATVSWTGLESDVPYTWYARSEDAGGRTAVSPVAAFTMQAPS</sequence>
<dbReference type="SUPFAM" id="SSF74853">
    <property type="entry name" value="Lamin A/C globular tail domain"/>
    <property type="match status" value="3"/>
</dbReference>
<feature type="domain" description="LTD" evidence="2">
    <location>
        <begin position="207"/>
        <end position="327"/>
    </location>
</feature>
<dbReference type="InterPro" id="IPR029052">
    <property type="entry name" value="Metallo-depent_PP-like"/>
</dbReference>
<feature type="domain" description="LTD" evidence="2">
    <location>
        <begin position="386"/>
        <end position="510"/>
    </location>
</feature>
<gene>
    <name evidence="3" type="ORF">F7O44_02080</name>
</gene>
<evidence type="ECO:0000313" key="3">
    <source>
        <dbReference type="EMBL" id="NDL55853.1"/>
    </source>
</evidence>
<accession>A0A7K3LXW5</accession>
<evidence type="ECO:0000313" key="4">
    <source>
        <dbReference type="Proteomes" id="UP000460435"/>
    </source>
</evidence>
<proteinExistence type="predicted"/>
<name>A0A7K3LXW5_9ACTN</name>
<dbReference type="PANTHER" id="PTHR43143">
    <property type="entry name" value="METALLOPHOSPHOESTERASE, CALCINEURIN SUPERFAMILY"/>
    <property type="match status" value="1"/>
</dbReference>
<dbReference type="RefSeq" id="WP_162448521.1">
    <property type="nucleotide sequence ID" value="NZ_WLZY01000001.1"/>
</dbReference>
<dbReference type="PANTHER" id="PTHR43143:SF5">
    <property type="entry name" value="SECRETED PROTEIN"/>
    <property type="match status" value="1"/>
</dbReference>
<comment type="caution">
    <text evidence="3">The sequence shown here is derived from an EMBL/GenBank/DDBJ whole genome shotgun (WGS) entry which is preliminary data.</text>
</comment>
<dbReference type="PROSITE" id="PS51841">
    <property type="entry name" value="LTD"/>
    <property type="match status" value="3"/>
</dbReference>
<dbReference type="InterPro" id="IPR051918">
    <property type="entry name" value="STPP_CPPED1"/>
</dbReference>
<protein>
    <recommendedName>
        <fullName evidence="2">LTD domain-containing protein</fullName>
    </recommendedName>
</protein>
<dbReference type="Gene3D" id="3.60.21.10">
    <property type="match status" value="1"/>
</dbReference>
<dbReference type="Proteomes" id="UP000460435">
    <property type="component" value="Unassembled WGS sequence"/>
</dbReference>
<feature type="region of interest" description="Disordered" evidence="1">
    <location>
        <begin position="34"/>
        <end position="53"/>
    </location>
</feature>
<dbReference type="AlphaFoldDB" id="A0A7K3LXW5"/>
<organism evidence="3 4">
    <name type="scientific">Phytoactinopolyspora mesophila</name>
    <dbReference type="NCBI Taxonomy" id="2650750"/>
    <lineage>
        <taxon>Bacteria</taxon>
        <taxon>Bacillati</taxon>
        <taxon>Actinomycetota</taxon>
        <taxon>Actinomycetes</taxon>
        <taxon>Jiangellales</taxon>
        <taxon>Jiangellaceae</taxon>
        <taxon>Phytoactinopolyspora</taxon>
    </lineage>
</organism>
<dbReference type="InterPro" id="IPR036415">
    <property type="entry name" value="Lamin_tail_dom_sf"/>
</dbReference>
<keyword evidence="4" id="KW-1185">Reference proteome</keyword>
<evidence type="ECO:0000256" key="1">
    <source>
        <dbReference type="SAM" id="MobiDB-lite"/>
    </source>
</evidence>
<evidence type="ECO:0000259" key="2">
    <source>
        <dbReference type="PROSITE" id="PS51841"/>
    </source>
</evidence>
<dbReference type="EMBL" id="WLZY01000001">
    <property type="protein sequence ID" value="NDL55853.1"/>
    <property type="molecule type" value="Genomic_DNA"/>
</dbReference>
<dbReference type="InterPro" id="IPR001322">
    <property type="entry name" value="Lamin_tail_dom"/>
</dbReference>
<feature type="compositionally biased region" description="Low complexity" evidence="1">
    <location>
        <begin position="34"/>
        <end position="44"/>
    </location>
</feature>
<feature type="domain" description="LTD" evidence="2">
    <location>
        <begin position="33"/>
        <end position="183"/>
    </location>
</feature>
<dbReference type="Gene3D" id="2.60.40.1260">
    <property type="entry name" value="Lamin Tail domain"/>
    <property type="match status" value="1"/>
</dbReference>
<dbReference type="Pfam" id="PF00932">
    <property type="entry name" value="LTD"/>
    <property type="match status" value="3"/>
</dbReference>
<reference evidence="3 4" key="1">
    <citation type="submission" date="2019-11" db="EMBL/GenBank/DDBJ databases">
        <authorList>
            <person name="Li X.-J."/>
            <person name="Feng X.-M."/>
        </authorList>
    </citation>
    <scope>NUCLEOTIDE SEQUENCE [LARGE SCALE GENOMIC DNA]</scope>
    <source>
        <strain evidence="3 4">XMNu-373</strain>
    </source>
</reference>
<dbReference type="SUPFAM" id="SSF56300">
    <property type="entry name" value="Metallo-dependent phosphatases"/>
    <property type="match status" value="1"/>
</dbReference>